<evidence type="ECO:0000313" key="2">
    <source>
        <dbReference type="Proteomes" id="UP000244064"/>
    </source>
</evidence>
<accession>A0A2T5P543</accession>
<reference evidence="1 2" key="1">
    <citation type="submission" date="2018-04" db="EMBL/GenBank/DDBJ databases">
        <title>Pseudomonas sp. nov., isolated from mangrove soil.</title>
        <authorList>
            <person name="Chen C."/>
        </authorList>
    </citation>
    <scope>NUCLEOTIDE SEQUENCE [LARGE SCALE GENOMIC DNA]</scope>
    <source>
        <strain evidence="1 2">TC-11</strain>
    </source>
</reference>
<name>A0A2T5P543_9PSED</name>
<comment type="caution">
    <text evidence="1">The sequence shown here is derived from an EMBL/GenBank/DDBJ whole genome shotgun (WGS) entry which is preliminary data.</text>
</comment>
<dbReference type="Proteomes" id="UP000244064">
    <property type="component" value="Unassembled WGS sequence"/>
</dbReference>
<organism evidence="1 2">
    <name type="scientific">Pseudomonas mangrovi</name>
    <dbReference type="NCBI Taxonomy" id="2161748"/>
    <lineage>
        <taxon>Bacteria</taxon>
        <taxon>Pseudomonadati</taxon>
        <taxon>Pseudomonadota</taxon>
        <taxon>Gammaproteobacteria</taxon>
        <taxon>Pseudomonadales</taxon>
        <taxon>Pseudomonadaceae</taxon>
        <taxon>Pseudomonas</taxon>
    </lineage>
</organism>
<sequence length="85" mass="8464">MEISSASAFTSGLTSIQSGQRRVDQAAVEVAGSSLPSGAASASATAPDLASLLLELEMGKLEVEAGAKVLQAVDETLGTLIDTTA</sequence>
<keyword evidence="2" id="KW-1185">Reference proteome</keyword>
<dbReference type="EMBL" id="QASN01000021">
    <property type="protein sequence ID" value="PTU72841.1"/>
    <property type="molecule type" value="Genomic_DNA"/>
</dbReference>
<evidence type="ECO:0008006" key="3">
    <source>
        <dbReference type="Google" id="ProtNLM"/>
    </source>
</evidence>
<dbReference type="RefSeq" id="WP_108108437.1">
    <property type="nucleotide sequence ID" value="NZ_QASN01000021.1"/>
</dbReference>
<dbReference type="AlphaFoldDB" id="A0A2T5P543"/>
<protein>
    <recommendedName>
        <fullName evidence="3">Pyrroloquinoline quinone biosynthesis protein PqqE</fullName>
    </recommendedName>
</protein>
<gene>
    <name evidence="1" type="ORF">DBO85_16395</name>
</gene>
<dbReference type="OrthoDB" id="5705747at2"/>
<evidence type="ECO:0000313" key="1">
    <source>
        <dbReference type="EMBL" id="PTU72841.1"/>
    </source>
</evidence>
<proteinExistence type="predicted"/>